<dbReference type="InterPro" id="IPR004827">
    <property type="entry name" value="bZIP"/>
</dbReference>
<feature type="region of interest" description="Disordered" evidence="1">
    <location>
        <begin position="15"/>
        <end position="34"/>
    </location>
</feature>
<dbReference type="EMBL" id="NPHW01002838">
    <property type="protein sequence ID" value="OXV10638.1"/>
    <property type="molecule type" value="Genomic_DNA"/>
</dbReference>
<gene>
    <name evidence="3" type="ORF">Egran_01607</name>
</gene>
<keyword evidence="4" id="KW-1185">Reference proteome</keyword>
<evidence type="ECO:0000313" key="4">
    <source>
        <dbReference type="Proteomes" id="UP000243515"/>
    </source>
</evidence>
<protein>
    <recommendedName>
        <fullName evidence="2">BZIP domain-containing protein</fullName>
    </recommendedName>
</protein>
<dbReference type="PROSITE" id="PS00036">
    <property type="entry name" value="BZIP_BASIC"/>
    <property type="match status" value="1"/>
</dbReference>
<feature type="compositionally biased region" description="Basic and acidic residues" evidence="1">
    <location>
        <begin position="84"/>
        <end position="98"/>
    </location>
</feature>
<dbReference type="AlphaFoldDB" id="A0A232M2R9"/>
<reference evidence="3 4" key="1">
    <citation type="journal article" date="2015" name="Environ. Microbiol.">
        <title>Metagenome sequence of Elaphomyces granulatus from sporocarp tissue reveals Ascomycota ectomycorrhizal fingerprints of genome expansion and a Proteobacteria-rich microbiome.</title>
        <authorList>
            <person name="Quandt C.A."/>
            <person name="Kohler A."/>
            <person name="Hesse C.N."/>
            <person name="Sharpton T.J."/>
            <person name="Martin F."/>
            <person name="Spatafora J.W."/>
        </authorList>
    </citation>
    <scope>NUCLEOTIDE SEQUENCE [LARGE SCALE GENOMIC DNA]</scope>
    <source>
        <strain evidence="3 4">OSC145934</strain>
    </source>
</reference>
<feature type="domain" description="BZIP" evidence="2">
    <location>
        <begin position="45"/>
        <end position="60"/>
    </location>
</feature>
<dbReference type="CDD" id="cd14688">
    <property type="entry name" value="bZIP_YAP"/>
    <property type="match status" value="1"/>
</dbReference>
<evidence type="ECO:0000259" key="2">
    <source>
        <dbReference type="PROSITE" id="PS00036"/>
    </source>
</evidence>
<dbReference type="InterPro" id="IPR046347">
    <property type="entry name" value="bZIP_sf"/>
</dbReference>
<evidence type="ECO:0000256" key="1">
    <source>
        <dbReference type="SAM" id="MobiDB-lite"/>
    </source>
</evidence>
<feature type="compositionally biased region" description="Polar residues" evidence="1">
    <location>
        <begin position="100"/>
        <end position="114"/>
    </location>
</feature>
<evidence type="ECO:0000313" key="3">
    <source>
        <dbReference type="EMBL" id="OXV10638.1"/>
    </source>
</evidence>
<accession>A0A232M2R9</accession>
<feature type="region of interest" description="Disordered" evidence="1">
    <location>
        <begin position="50"/>
        <end position="114"/>
    </location>
</feature>
<proteinExistence type="predicted"/>
<dbReference type="PANTHER" id="PTHR39607:SF1">
    <property type="entry name" value="B-ZIP TRANSCRIPTION FACTOR (EUROFUNG)"/>
    <property type="match status" value="1"/>
</dbReference>
<dbReference type="OrthoDB" id="194358at2759"/>
<dbReference type="PANTHER" id="PTHR39607">
    <property type="entry name" value="XANTHOCILLIN BIOSYNTHESIS CLUSTER TRANSCRIPTION FACTOR XANC-RELATED"/>
    <property type="match status" value="1"/>
</dbReference>
<name>A0A232M2R9_9EURO</name>
<organism evidence="3 4">
    <name type="scientific">Elaphomyces granulatus</name>
    <dbReference type="NCBI Taxonomy" id="519963"/>
    <lineage>
        <taxon>Eukaryota</taxon>
        <taxon>Fungi</taxon>
        <taxon>Dikarya</taxon>
        <taxon>Ascomycota</taxon>
        <taxon>Pezizomycotina</taxon>
        <taxon>Eurotiomycetes</taxon>
        <taxon>Eurotiomycetidae</taxon>
        <taxon>Eurotiales</taxon>
        <taxon>Elaphomycetaceae</taxon>
        <taxon>Elaphomyces</taxon>
    </lineage>
</organism>
<comment type="caution">
    <text evidence="3">The sequence shown here is derived from an EMBL/GenBank/DDBJ whole genome shotgun (WGS) entry which is preliminary data.</text>
</comment>
<dbReference type="GO" id="GO:0003700">
    <property type="term" value="F:DNA-binding transcription factor activity"/>
    <property type="evidence" value="ECO:0007669"/>
    <property type="project" value="InterPro"/>
</dbReference>
<dbReference type="Proteomes" id="UP000243515">
    <property type="component" value="Unassembled WGS sequence"/>
</dbReference>
<sequence>MHPYPYSGLPTMVSRYPSNHSTSSAFSANANPNEDWTKISDLAERRRIQNRIAQRNYRKKLKRRLEDLERRAASTPDAPGKSQEQAEKGKRSRADKSRPQSRSSVSKPEESWNVSQSILPVATDCYATPEDQGSLFPQPCSRQLSTSPPPVFSYPPFPYPESYGQAVYPQHTVYYSTPTPYSELSMPGQYLDPLPSTLPSTLPALSSLSPAKRGNDLGGEPVFDPFSINYATLASMDVSATSRSQHEPNLQVRNSP</sequence>
<dbReference type="SUPFAM" id="SSF57959">
    <property type="entry name" value="Leucine zipper domain"/>
    <property type="match status" value="1"/>
</dbReference>
<feature type="compositionally biased region" description="Polar residues" evidence="1">
    <location>
        <begin position="16"/>
        <end position="34"/>
    </location>
</feature>
<dbReference type="InterPro" id="IPR052635">
    <property type="entry name" value="Sec_Metab_Biosynth_Reg"/>
</dbReference>